<dbReference type="EMBL" id="JADFTS010000009">
    <property type="protein sequence ID" value="KAF9589239.1"/>
    <property type="molecule type" value="Genomic_DNA"/>
</dbReference>
<dbReference type="Proteomes" id="UP000631114">
    <property type="component" value="Unassembled WGS sequence"/>
</dbReference>
<evidence type="ECO:0000256" key="3">
    <source>
        <dbReference type="SAM" id="Coils"/>
    </source>
</evidence>
<reference evidence="4 5" key="1">
    <citation type="submission" date="2020-10" db="EMBL/GenBank/DDBJ databases">
        <title>The Coptis chinensis genome and diversification of protoberbering-type alkaloids.</title>
        <authorList>
            <person name="Wang B."/>
            <person name="Shu S."/>
            <person name="Song C."/>
            <person name="Liu Y."/>
        </authorList>
    </citation>
    <scope>NUCLEOTIDE SEQUENCE [LARGE SCALE GENOMIC DNA]</scope>
    <source>
        <strain evidence="4">HL-2020</strain>
        <tissue evidence="4">Leaf</tissue>
    </source>
</reference>
<feature type="coiled-coil region" evidence="3">
    <location>
        <begin position="221"/>
        <end position="286"/>
    </location>
</feature>
<evidence type="ECO:0000256" key="2">
    <source>
        <dbReference type="ARBA" id="ARBA00022604"/>
    </source>
</evidence>
<dbReference type="InterPro" id="IPR007930">
    <property type="entry name" value="DUF724"/>
</dbReference>
<evidence type="ECO:0000313" key="4">
    <source>
        <dbReference type="EMBL" id="KAF9589239.1"/>
    </source>
</evidence>
<evidence type="ECO:0000313" key="5">
    <source>
        <dbReference type="Proteomes" id="UP000631114"/>
    </source>
</evidence>
<keyword evidence="2" id="KW-0341">Growth regulation</keyword>
<dbReference type="Pfam" id="PF05266">
    <property type="entry name" value="DUF724"/>
    <property type="match status" value="1"/>
</dbReference>
<gene>
    <name evidence="4" type="ORF">IFM89_020677</name>
</gene>
<keyword evidence="5" id="KW-1185">Reference proteome</keyword>
<comment type="caution">
    <text evidence="4">The sequence shown here is derived from an EMBL/GenBank/DDBJ whole genome shotgun (WGS) entry which is preliminary data.</text>
</comment>
<evidence type="ECO:0000256" key="1">
    <source>
        <dbReference type="ARBA" id="ARBA00022448"/>
    </source>
</evidence>
<dbReference type="AlphaFoldDB" id="A0A835LEU4"/>
<dbReference type="OrthoDB" id="687110at2759"/>
<keyword evidence="3" id="KW-0175">Coiled coil</keyword>
<organism evidence="4 5">
    <name type="scientific">Coptis chinensis</name>
    <dbReference type="NCBI Taxonomy" id="261450"/>
    <lineage>
        <taxon>Eukaryota</taxon>
        <taxon>Viridiplantae</taxon>
        <taxon>Streptophyta</taxon>
        <taxon>Embryophyta</taxon>
        <taxon>Tracheophyta</taxon>
        <taxon>Spermatophyta</taxon>
        <taxon>Magnoliopsida</taxon>
        <taxon>Ranunculales</taxon>
        <taxon>Ranunculaceae</taxon>
        <taxon>Coptidoideae</taxon>
        <taxon>Coptis</taxon>
    </lineage>
</organism>
<name>A0A835LEU4_9MAGN</name>
<proteinExistence type="predicted"/>
<keyword evidence="1" id="KW-0813">Transport</keyword>
<accession>A0A835LEU4</accession>
<sequence length="295" mass="34298">MDKQKEKILERKKRTTNELRLKNTSVGQQFPILCTVPSKGPENESLRKEIAVQTESTKLSDEQPFSVLLKKSRSHIKKGVVGGLIRNKAKKRKVQAKREMWTTLLEDDGPLPVQERSLPFIKSSDDLWGIIESKEIFCLLPQNPHFLPLKKYNEDLREGYAIGAMWSFAKLAEVTRKLKLKEPRSVLESKLTALMELEKLGFTVQQIQARLEKLLKIRDFIDQLDDRSKSVERKITKDQREVEHLQQSITQLKLKIQEKEKECSKLADLERKLNVTKESMQGLRLDFHRVVSTPW</sequence>
<protein>
    <submittedName>
        <fullName evidence="4">Uncharacterized protein</fullName>
    </submittedName>
</protein>